<evidence type="ECO:0000259" key="7">
    <source>
        <dbReference type="Pfam" id="PF06429"/>
    </source>
</evidence>
<dbReference type="Proteomes" id="UP000292136">
    <property type="component" value="Unassembled WGS sequence"/>
</dbReference>
<sequence>MAFQQGLSGLNTSSKALDVIGNNVANSSTVGFKSADAHFADVYASTLGAGGANQVGIGTNLAGIVQQFTQGNVSTTNNTLDIAINGNGFFRLSQNGAISYSRNGQFHLDKNGYIVNDQNLRLTGYPAGMDGSIRQQNPQELQVTADLLKLSPVATGTSTGGEYAGAQVAVNLNSDAPAKTWAVGAGTVPNISPDGFNYQTGLTIYDSLGNAHTMTMYFVKSGVTPGAWDLYTNVDGTAMDGAGDTPNLATPVSIVFDSNGQLSTINGTAVVPNPAAGGTLPEIPVSIDLDQVAANLGRVSWGATSPMTFNLNLAGTTQYSDAFATNRRVQDGYSSGNLAGLNIGKDGVIQGRYSNGQTRNVGQMVLASFDNPNGLQSIGGNQWIETSISGQPTVDAPGTGRLGEVQSNAVEESNVDLTSELVKMITQQRNYQANSQTIKTQDQIMQTIVNLR</sequence>
<dbReference type="SUPFAM" id="SSF117143">
    <property type="entry name" value="Flagellar hook protein flgE"/>
    <property type="match status" value="1"/>
</dbReference>
<dbReference type="InterPro" id="IPR053967">
    <property type="entry name" value="LlgE_F_G-like_D1"/>
</dbReference>
<dbReference type="PROSITE" id="PS00588">
    <property type="entry name" value="FLAGELLA_BB_ROD"/>
    <property type="match status" value="1"/>
</dbReference>
<evidence type="ECO:0000313" key="10">
    <source>
        <dbReference type="EMBL" id="RZT75612.1"/>
    </source>
</evidence>
<evidence type="ECO:0000256" key="3">
    <source>
        <dbReference type="ARBA" id="ARBA00019015"/>
    </source>
</evidence>
<keyword evidence="10" id="KW-0966">Cell projection</keyword>
<dbReference type="InterPro" id="IPR019776">
    <property type="entry name" value="Flagellar_basal_body_rod_CS"/>
</dbReference>
<dbReference type="InterPro" id="IPR037058">
    <property type="entry name" value="Falgellar_hook_FlgE_sf"/>
</dbReference>
<comment type="function">
    <text evidence="5">A flexible structure which links the flagellar filament to the drive apparatus in the basal body.</text>
</comment>
<organism evidence="10 11">
    <name type="scientific">Azospira oryzae</name>
    <dbReference type="NCBI Taxonomy" id="146939"/>
    <lineage>
        <taxon>Bacteria</taxon>
        <taxon>Pseudomonadati</taxon>
        <taxon>Pseudomonadota</taxon>
        <taxon>Betaproteobacteria</taxon>
        <taxon>Rhodocyclales</taxon>
        <taxon>Rhodocyclaceae</taxon>
        <taxon>Azospira</taxon>
    </lineage>
</organism>
<evidence type="ECO:0000259" key="6">
    <source>
        <dbReference type="Pfam" id="PF00460"/>
    </source>
</evidence>
<keyword evidence="11" id="KW-1185">Reference proteome</keyword>
<proteinExistence type="inferred from homology"/>
<dbReference type="InterPro" id="IPR011491">
    <property type="entry name" value="FlgE_D2"/>
</dbReference>
<evidence type="ECO:0000256" key="4">
    <source>
        <dbReference type="ARBA" id="ARBA00023143"/>
    </source>
</evidence>
<evidence type="ECO:0000256" key="5">
    <source>
        <dbReference type="RuleBase" id="RU362116"/>
    </source>
</evidence>
<name>A0ABY0IL57_9RHOO</name>
<dbReference type="EMBL" id="SHKM01000003">
    <property type="protein sequence ID" value="RZT75612.1"/>
    <property type="molecule type" value="Genomic_DNA"/>
</dbReference>
<evidence type="ECO:0000259" key="9">
    <source>
        <dbReference type="Pfam" id="PF22692"/>
    </source>
</evidence>
<evidence type="ECO:0000259" key="8">
    <source>
        <dbReference type="Pfam" id="PF07559"/>
    </source>
</evidence>
<dbReference type="Gene3D" id="2.60.98.20">
    <property type="entry name" value="Flagellar hook protein FlgE"/>
    <property type="match status" value="1"/>
</dbReference>
<dbReference type="InterPro" id="IPR001444">
    <property type="entry name" value="Flag_bb_rod_N"/>
</dbReference>
<feature type="domain" description="Flagellar hook protein FlgE/F/G-like D1" evidence="9">
    <location>
        <begin position="83"/>
        <end position="132"/>
    </location>
</feature>
<keyword evidence="10" id="KW-0282">Flagellum</keyword>
<feature type="domain" description="Flagellar basal body rod protein N-terminal" evidence="6">
    <location>
        <begin position="6"/>
        <end position="33"/>
    </location>
</feature>
<dbReference type="PANTHER" id="PTHR30435:SF1">
    <property type="entry name" value="FLAGELLAR HOOK PROTEIN FLGE"/>
    <property type="match status" value="1"/>
</dbReference>
<dbReference type="PANTHER" id="PTHR30435">
    <property type="entry name" value="FLAGELLAR PROTEIN"/>
    <property type="match status" value="1"/>
</dbReference>
<dbReference type="RefSeq" id="WP_130459966.1">
    <property type="nucleotide sequence ID" value="NZ_SHKM01000003.1"/>
</dbReference>
<dbReference type="Pfam" id="PF06429">
    <property type="entry name" value="Flg_bbr_C"/>
    <property type="match status" value="1"/>
</dbReference>
<dbReference type="NCBIfam" id="NF004238">
    <property type="entry name" value="PRK05682.1-1"/>
    <property type="match status" value="1"/>
</dbReference>
<dbReference type="Pfam" id="PF07559">
    <property type="entry name" value="FlgE_D2"/>
    <property type="match status" value="1"/>
</dbReference>
<evidence type="ECO:0000256" key="1">
    <source>
        <dbReference type="ARBA" id="ARBA00004117"/>
    </source>
</evidence>
<dbReference type="InterPro" id="IPR037925">
    <property type="entry name" value="FlgE/F/G-like"/>
</dbReference>
<evidence type="ECO:0000256" key="2">
    <source>
        <dbReference type="ARBA" id="ARBA00009677"/>
    </source>
</evidence>
<comment type="caution">
    <text evidence="10">The sequence shown here is derived from an EMBL/GenBank/DDBJ whole genome shotgun (WGS) entry which is preliminary data.</text>
</comment>
<dbReference type="InterPro" id="IPR020013">
    <property type="entry name" value="Flagellar_FlgE/F/G"/>
</dbReference>
<gene>
    <name evidence="10" type="ORF">EV678_2796</name>
</gene>
<feature type="domain" description="Flagellar hook protein FlgE D2" evidence="8">
    <location>
        <begin position="171"/>
        <end position="333"/>
    </location>
</feature>
<dbReference type="InterPro" id="IPR010930">
    <property type="entry name" value="Flg_bb/hook_C_dom"/>
</dbReference>
<reference evidence="10 11" key="1">
    <citation type="submission" date="2019-02" db="EMBL/GenBank/DDBJ databases">
        <title>Genomic Encyclopedia of Type Strains, Phase IV (KMG-IV): sequencing the most valuable type-strain genomes for metagenomic binning, comparative biology and taxonomic classification.</title>
        <authorList>
            <person name="Goeker M."/>
        </authorList>
    </citation>
    <scope>NUCLEOTIDE SEQUENCE [LARGE SCALE GENOMIC DNA]</scope>
    <source>
        <strain evidence="10 11">DSM 21223</strain>
    </source>
</reference>
<dbReference type="NCBIfam" id="TIGR03506">
    <property type="entry name" value="FlgEFG_subfam"/>
    <property type="match status" value="1"/>
</dbReference>
<dbReference type="Pfam" id="PF22692">
    <property type="entry name" value="LlgE_F_G_D1"/>
    <property type="match status" value="1"/>
</dbReference>
<keyword evidence="4 5" id="KW-0975">Bacterial flagellum</keyword>
<comment type="subcellular location">
    <subcellularLocation>
        <location evidence="1 5">Bacterial flagellum basal body</location>
    </subcellularLocation>
</comment>
<protein>
    <recommendedName>
        <fullName evidence="3 5">Flagellar hook protein FlgE</fullName>
    </recommendedName>
</protein>
<dbReference type="Pfam" id="PF00460">
    <property type="entry name" value="Flg_bb_rod"/>
    <property type="match status" value="1"/>
</dbReference>
<keyword evidence="10" id="KW-0969">Cilium</keyword>
<accession>A0ABY0IL57</accession>
<evidence type="ECO:0000313" key="11">
    <source>
        <dbReference type="Proteomes" id="UP000292136"/>
    </source>
</evidence>
<feature type="domain" description="Flagellar basal-body/hook protein C-terminal" evidence="7">
    <location>
        <begin position="406"/>
        <end position="451"/>
    </location>
</feature>
<comment type="similarity">
    <text evidence="2 5">Belongs to the flagella basal body rod proteins family.</text>
</comment>